<evidence type="ECO:0008006" key="5">
    <source>
        <dbReference type="Google" id="ProtNLM"/>
    </source>
</evidence>
<accession>A0ABS4VTL5</accession>
<protein>
    <recommendedName>
        <fullName evidence="5">Lipoprotein</fullName>
    </recommendedName>
</protein>
<keyword evidence="2" id="KW-0732">Signal</keyword>
<feature type="chain" id="PRO_5046699995" description="Lipoprotein" evidence="2">
    <location>
        <begin position="21"/>
        <end position="153"/>
    </location>
</feature>
<name>A0ABS4VTL5_9PSEU</name>
<dbReference type="RefSeq" id="WP_210027370.1">
    <property type="nucleotide sequence ID" value="NZ_JAGINU010000001.1"/>
</dbReference>
<gene>
    <name evidence="3" type="ORF">JOF36_002947</name>
</gene>
<feature type="signal peptide" evidence="2">
    <location>
        <begin position="1"/>
        <end position="20"/>
    </location>
</feature>
<dbReference type="PROSITE" id="PS51257">
    <property type="entry name" value="PROKAR_LIPOPROTEIN"/>
    <property type="match status" value="1"/>
</dbReference>
<evidence type="ECO:0000256" key="1">
    <source>
        <dbReference type="SAM" id="MobiDB-lite"/>
    </source>
</evidence>
<keyword evidence="4" id="KW-1185">Reference proteome</keyword>
<feature type="region of interest" description="Disordered" evidence="1">
    <location>
        <begin position="44"/>
        <end position="90"/>
    </location>
</feature>
<evidence type="ECO:0000313" key="3">
    <source>
        <dbReference type="EMBL" id="MBP2367251.1"/>
    </source>
</evidence>
<dbReference type="EMBL" id="JAGINU010000001">
    <property type="protein sequence ID" value="MBP2367251.1"/>
    <property type="molecule type" value="Genomic_DNA"/>
</dbReference>
<organism evidence="3 4">
    <name type="scientific">Pseudonocardia parietis</name>
    <dbReference type="NCBI Taxonomy" id="570936"/>
    <lineage>
        <taxon>Bacteria</taxon>
        <taxon>Bacillati</taxon>
        <taxon>Actinomycetota</taxon>
        <taxon>Actinomycetes</taxon>
        <taxon>Pseudonocardiales</taxon>
        <taxon>Pseudonocardiaceae</taxon>
        <taxon>Pseudonocardia</taxon>
    </lineage>
</organism>
<reference evidence="3 4" key="1">
    <citation type="submission" date="2021-03" db="EMBL/GenBank/DDBJ databases">
        <title>Sequencing the genomes of 1000 actinobacteria strains.</title>
        <authorList>
            <person name="Klenk H.-P."/>
        </authorList>
    </citation>
    <scope>NUCLEOTIDE SEQUENCE [LARGE SCALE GENOMIC DNA]</scope>
    <source>
        <strain evidence="3 4">DSM 45256</strain>
    </source>
</reference>
<comment type="caution">
    <text evidence="3">The sequence shown here is derived from an EMBL/GenBank/DDBJ whole genome shotgun (WGS) entry which is preliminary data.</text>
</comment>
<sequence>MIVKSCLGLLAALTVSLALTSCSTTPPPTAEAVVADLSSAVPSMRPGEPVTAESDPNQLLGRPGGYTSAMPFTDSRVPAEPLSPEPGSVAAGGKVEVFESAEDAQRRFEYVQTVTRSAPIFGEYTYLSGPVVLRVARGLTPDQASEYEAALTE</sequence>
<evidence type="ECO:0000256" key="2">
    <source>
        <dbReference type="SAM" id="SignalP"/>
    </source>
</evidence>
<evidence type="ECO:0000313" key="4">
    <source>
        <dbReference type="Proteomes" id="UP001519295"/>
    </source>
</evidence>
<proteinExistence type="predicted"/>
<dbReference type="Proteomes" id="UP001519295">
    <property type="component" value="Unassembled WGS sequence"/>
</dbReference>